<proteinExistence type="inferred from homology"/>
<dbReference type="GO" id="GO:0061665">
    <property type="term" value="F:SUMO ligase activity"/>
    <property type="evidence" value="ECO:0007669"/>
    <property type="project" value="TreeGrafter"/>
</dbReference>
<keyword evidence="4" id="KW-0479">Metal-binding</keyword>
<evidence type="ECO:0000256" key="5">
    <source>
        <dbReference type="ARBA" id="ARBA00022771"/>
    </source>
</evidence>
<keyword evidence="6" id="KW-0833">Ubl conjugation pathway</keyword>
<dbReference type="Gene3D" id="2.60.120.780">
    <property type="entry name" value="PINIT domain"/>
    <property type="match status" value="1"/>
</dbReference>
<evidence type="ECO:0000256" key="2">
    <source>
        <dbReference type="ARBA" id="ARBA00005383"/>
    </source>
</evidence>
<evidence type="ECO:0000256" key="3">
    <source>
        <dbReference type="ARBA" id="ARBA00022679"/>
    </source>
</evidence>
<dbReference type="PROSITE" id="PS51466">
    <property type="entry name" value="PINIT"/>
    <property type="match status" value="1"/>
</dbReference>
<dbReference type="InterPro" id="IPR013083">
    <property type="entry name" value="Znf_RING/FYVE/PHD"/>
</dbReference>
<evidence type="ECO:0000313" key="13">
    <source>
        <dbReference type="Proteomes" id="UP000070444"/>
    </source>
</evidence>
<dbReference type="Proteomes" id="UP000070444">
    <property type="component" value="Unassembled WGS sequence"/>
</dbReference>
<evidence type="ECO:0000256" key="1">
    <source>
        <dbReference type="ARBA" id="ARBA00004718"/>
    </source>
</evidence>
<protein>
    <recommendedName>
        <fullName evidence="14">SP-RING-type domain-containing protein</fullName>
    </recommendedName>
</protein>
<feature type="domain" description="SP-RING-type" evidence="10">
    <location>
        <begin position="356"/>
        <end position="438"/>
    </location>
</feature>
<dbReference type="GO" id="GO:0008270">
    <property type="term" value="F:zinc ion binding"/>
    <property type="evidence" value="ECO:0007669"/>
    <property type="project" value="UniProtKB-KW"/>
</dbReference>
<dbReference type="GO" id="GO:0016925">
    <property type="term" value="P:protein sumoylation"/>
    <property type="evidence" value="ECO:0007669"/>
    <property type="project" value="UniProtKB-UniPathway"/>
</dbReference>
<evidence type="ECO:0000259" key="11">
    <source>
        <dbReference type="PROSITE" id="PS51466"/>
    </source>
</evidence>
<sequence>MSPPTFSRLSYLINSIEQLKKPPLEAIGKHLGRISGQHVNYKSNKALLISQIVNAFQYIHRNHKSVFDRVYNCIRRGLDLGYTGTDFQSANYYNTELNDILAIVHSPNPNNSQSIANQAPMYSNGRAAPAYSSTINNGRSNPAYENYFNNINIERLVGFNAPKHQTEKNHSLPSIDKILPNIHYDRNKNLGTQKANNNLKSGPPAPFEGRFTPSPFYKIIKAISPAKCIHASSSKSTVSLAFSLGPEDYNRIKSKSKLTHHDRWIGLRLLCGRQNLKDANGYDMIEFPMVCEVRVNSIVQKGNLKGIKNKPGTTAPPDITINCKIIPNVHNRIDITYVNTSIDYFMSVQLVEELSNEDDIVTLQSSLTLKDPLTLARISSPLRSTTCNHVQCFDANSFLSMNSQTPTWDCPVCQKHIGGVHNLVYDGYFLEILNDPRTQNLDYVLLNPDGSWKSPSETTAKPQSKSLKTQTDSVAIALDLSDSEDEDYERVHKASSNDMHITQPSPVSNVVSGPEVIDLTFSD</sequence>
<keyword evidence="5 8" id="KW-0863">Zinc-finger</keyword>
<comment type="pathway">
    <text evidence="1">Protein modification; protein sumoylation.</text>
</comment>
<feature type="compositionally biased region" description="Polar residues" evidence="9">
    <location>
        <begin position="494"/>
        <end position="511"/>
    </location>
</feature>
<keyword evidence="7" id="KW-0862">Zinc</keyword>
<evidence type="ECO:0000256" key="9">
    <source>
        <dbReference type="SAM" id="MobiDB-lite"/>
    </source>
</evidence>
<dbReference type="InterPro" id="IPR023321">
    <property type="entry name" value="PINIT"/>
</dbReference>
<evidence type="ECO:0000259" key="10">
    <source>
        <dbReference type="PROSITE" id="PS51044"/>
    </source>
</evidence>
<dbReference type="PANTHER" id="PTHR10782">
    <property type="entry name" value="ZINC FINGER MIZ DOMAIN-CONTAINING PROTEIN"/>
    <property type="match status" value="1"/>
</dbReference>
<feature type="region of interest" description="Disordered" evidence="9">
    <location>
        <begin position="479"/>
        <end position="512"/>
    </location>
</feature>
<dbReference type="OrthoDB" id="28127at2759"/>
<dbReference type="PANTHER" id="PTHR10782:SF4">
    <property type="entry name" value="TONALLI, ISOFORM E"/>
    <property type="match status" value="1"/>
</dbReference>
<organism evidence="12 13">
    <name type="scientific">Conidiobolus coronatus (strain ATCC 28846 / CBS 209.66 / NRRL 28638)</name>
    <name type="common">Delacroixia coronata</name>
    <dbReference type="NCBI Taxonomy" id="796925"/>
    <lineage>
        <taxon>Eukaryota</taxon>
        <taxon>Fungi</taxon>
        <taxon>Fungi incertae sedis</taxon>
        <taxon>Zoopagomycota</taxon>
        <taxon>Entomophthoromycotina</taxon>
        <taxon>Entomophthoromycetes</taxon>
        <taxon>Entomophthorales</taxon>
        <taxon>Ancylistaceae</taxon>
        <taxon>Conidiobolus</taxon>
    </lineage>
</organism>
<dbReference type="GO" id="GO:0000785">
    <property type="term" value="C:chromatin"/>
    <property type="evidence" value="ECO:0007669"/>
    <property type="project" value="TreeGrafter"/>
</dbReference>
<dbReference type="UniPathway" id="UPA00886"/>
<name>A0A137P3B2_CONC2</name>
<gene>
    <name evidence="12" type="ORF">CONCODRAFT_79291</name>
</gene>
<evidence type="ECO:0000256" key="6">
    <source>
        <dbReference type="ARBA" id="ARBA00022786"/>
    </source>
</evidence>
<reference evidence="12 13" key="1">
    <citation type="journal article" date="2015" name="Genome Biol. Evol.">
        <title>Phylogenomic analyses indicate that early fungi evolved digesting cell walls of algal ancestors of land plants.</title>
        <authorList>
            <person name="Chang Y."/>
            <person name="Wang S."/>
            <person name="Sekimoto S."/>
            <person name="Aerts A.L."/>
            <person name="Choi C."/>
            <person name="Clum A."/>
            <person name="LaButti K.M."/>
            <person name="Lindquist E.A."/>
            <person name="Yee Ngan C."/>
            <person name="Ohm R.A."/>
            <person name="Salamov A.A."/>
            <person name="Grigoriev I.V."/>
            <person name="Spatafora J.W."/>
            <person name="Berbee M.L."/>
        </authorList>
    </citation>
    <scope>NUCLEOTIDE SEQUENCE [LARGE SCALE GENOMIC DNA]</scope>
    <source>
        <strain evidence="12 13">NRRL 28638</strain>
    </source>
</reference>
<feature type="domain" description="PINIT" evidence="11">
    <location>
        <begin position="196"/>
        <end position="354"/>
    </location>
</feature>
<accession>A0A137P3B2</accession>
<evidence type="ECO:0008006" key="14">
    <source>
        <dbReference type="Google" id="ProtNLM"/>
    </source>
</evidence>
<dbReference type="EMBL" id="KQ964532">
    <property type="protein sequence ID" value="KXN69512.1"/>
    <property type="molecule type" value="Genomic_DNA"/>
</dbReference>
<dbReference type="InterPro" id="IPR004181">
    <property type="entry name" value="Znf_MIZ"/>
</dbReference>
<dbReference type="Gene3D" id="3.30.40.10">
    <property type="entry name" value="Zinc/RING finger domain, C3HC4 (zinc finger)"/>
    <property type="match status" value="1"/>
</dbReference>
<evidence type="ECO:0000256" key="8">
    <source>
        <dbReference type="PROSITE-ProRule" id="PRU00452"/>
    </source>
</evidence>
<dbReference type="Pfam" id="PF14324">
    <property type="entry name" value="PINIT"/>
    <property type="match status" value="1"/>
</dbReference>
<keyword evidence="13" id="KW-1185">Reference proteome</keyword>
<dbReference type="AlphaFoldDB" id="A0A137P3B2"/>
<evidence type="ECO:0000313" key="12">
    <source>
        <dbReference type="EMBL" id="KXN69512.1"/>
    </source>
</evidence>
<dbReference type="PROSITE" id="PS51044">
    <property type="entry name" value="ZF_SP_RING"/>
    <property type="match status" value="1"/>
</dbReference>
<keyword evidence="3" id="KW-0808">Transferase</keyword>
<evidence type="ECO:0000256" key="7">
    <source>
        <dbReference type="ARBA" id="ARBA00022833"/>
    </source>
</evidence>
<dbReference type="InterPro" id="IPR038654">
    <property type="entry name" value="PINIT_sf"/>
</dbReference>
<dbReference type="Pfam" id="PF02891">
    <property type="entry name" value="zf-MIZ"/>
    <property type="match status" value="1"/>
</dbReference>
<comment type="similarity">
    <text evidence="2">Belongs to the PIAS family.</text>
</comment>
<dbReference type="STRING" id="796925.A0A137P3B2"/>
<evidence type="ECO:0000256" key="4">
    <source>
        <dbReference type="ARBA" id="ARBA00022723"/>
    </source>
</evidence>